<protein>
    <submittedName>
        <fullName evidence="1">Uncharacterized protein</fullName>
    </submittedName>
</protein>
<proteinExistence type="predicted"/>
<dbReference type="Proteomes" id="UP000762676">
    <property type="component" value="Unassembled WGS sequence"/>
</dbReference>
<evidence type="ECO:0000313" key="1">
    <source>
        <dbReference type="EMBL" id="GFR99049.1"/>
    </source>
</evidence>
<gene>
    <name evidence="1" type="ORF">ElyMa_002783400</name>
</gene>
<organism evidence="1 2">
    <name type="scientific">Elysia marginata</name>
    <dbReference type="NCBI Taxonomy" id="1093978"/>
    <lineage>
        <taxon>Eukaryota</taxon>
        <taxon>Metazoa</taxon>
        <taxon>Spiralia</taxon>
        <taxon>Lophotrochozoa</taxon>
        <taxon>Mollusca</taxon>
        <taxon>Gastropoda</taxon>
        <taxon>Heterobranchia</taxon>
        <taxon>Euthyneura</taxon>
        <taxon>Panpulmonata</taxon>
        <taxon>Sacoglossa</taxon>
        <taxon>Placobranchoidea</taxon>
        <taxon>Plakobranchidae</taxon>
        <taxon>Elysia</taxon>
    </lineage>
</organism>
<comment type="caution">
    <text evidence="1">The sequence shown here is derived from an EMBL/GenBank/DDBJ whole genome shotgun (WGS) entry which is preliminary data.</text>
</comment>
<sequence length="92" mass="10326">MKKDLRQPVRGTSFPEHLFTAYWQQDQFKYLLNTLMPGEVLMVVDFAKNRKASYASEVYISTPGAPHPPPSPTRGRRIISDVAAAPGLPRRG</sequence>
<accession>A0AAV4HNA2</accession>
<reference evidence="1 2" key="1">
    <citation type="journal article" date="2021" name="Elife">
        <title>Chloroplast acquisition without the gene transfer in kleptoplastic sea slugs, Plakobranchus ocellatus.</title>
        <authorList>
            <person name="Maeda T."/>
            <person name="Takahashi S."/>
            <person name="Yoshida T."/>
            <person name="Shimamura S."/>
            <person name="Takaki Y."/>
            <person name="Nagai Y."/>
            <person name="Toyoda A."/>
            <person name="Suzuki Y."/>
            <person name="Arimoto A."/>
            <person name="Ishii H."/>
            <person name="Satoh N."/>
            <person name="Nishiyama T."/>
            <person name="Hasebe M."/>
            <person name="Maruyama T."/>
            <person name="Minagawa J."/>
            <person name="Obokata J."/>
            <person name="Shigenobu S."/>
        </authorList>
    </citation>
    <scope>NUCLEOTIDE SEQUENCE [LARGE SCALE GENOMIC DNA]</scope>
</reference>
<dbReference type="EMBL" id="BMAT01005738">
    <property type="protein sequence ID" value="GFR99049.1"/>
    <property type="molecule type" value="Genomic_DNA"/>
</dbReference>
<name>A0AAV4HNA2_9GAST</name>
<keyword evidence="2" id="KW-1185">Reference proteome</keyword>
<dbReference type="AlphaFoldDB" id="A0AAV4HNA2"/>
<evidence type="ECO:0000313" key="2">
    <source>
        <dbReference type="Proteomes" id="UP000762676"/>
    </source>
</evidence>